<dbReference type="NCBIfam" id="TIGR03462">
    <property type="entry name" value="CarR_dom_SF"/>
    <property type="match status" value="2"/>
</dbReference>
<dbReference type="Proteomes" id="UP000000379">
    <property type="component" value="Chromosome"/>
</dbReference>
<feature type="transmembrane region" description="Helical" evidence="8">
    <location>
        <begin position="142"/>
        <end position="161"/>
    </location>
</feature>
<keyword evidence="3 8" id="KW-0812">Transmembrane</keyword>
<dbReference type="eggNOG" id="COG2324">
    <property type="taxonomic scope" value="Bacteria"/>
</dbReference>
<keyword evidence="11" id="KW-1185">Reference proteome</keyword>
<evidence type="ECO:0000256" key="2">
    <source>
        <dbReference type="ARBA" id="ARBA00004829"/>
    </source>
</evidence>
<keyword evidence="4" id="KW-0125">Carotenoid biosynthesis</keyword>
<protein>
    <submittedName>
        <fullName evidence="10">Lycopene cyclase domain protein</fullName>
    </submittedName>
</protein>
<dbReference type="PANTHER" id="PTHR39419">
    <property type="entry name" value="SLL0814 PROTEIN"/>
    <property type="match status" value="1"/>
</dbReference>
<dbReference type="GO" id="GO:0016746">
    <property type="term" value="F:acyltransferase activity"/>
    <property type="evidence" value="ECO:0007669"/>
    <property type="project" value="InterPro"/>
</dbReference>
<dbReference type="GO" id="GO:0045436">
    <property type="term" value="F:lycopene beta cyclase activity"/>
    <property type="evidence" value="ECO:0007669"/>
    <property type="project" value="UniProtKB-ARBA"/>
</dbReference>
<evidence type="ECO:0000256" key="5">
    <source>
        <dbReference type="ARBA" id="ARBA00022989"/>
    </source>
</evidence>
<evidence type="ECO:0000256" key="4">
    <source>
        <dbReference type="ARBA" id="ARBA00022746"/>
    </source>
</evidence>
<dbReference type="AlphaFoldDB" id="D7CS25"/>
<feature type="transmembrane region" description="Helical" evidence="8">
    <location>
        <begin position="366"/>
        <end position="392"/>
    </location>
</feature>
<evidence type="ECO:0000256" key="8">
    <source>
        <dbReference type="SAM" id="Phobius"/>
    </source>
</evidence>
<feature type="transmembrane region" description="Helical" evidence="8">
    <location>
        <begin position="219"/>
        <end position="237"/>
    </location>
</feature>
<feature type="transmembrane region" description="Helical" evidence="8">
    <location>
        <begin position="441"/>
        <end position="471"/>
    </location>
</feature>
<feature type="domain" description="Phospholipid/glycerol acyltransferase" evidence="9">
    <location>
        <begin position="533"/>
        <end position="638"/>
    </location>
</feature>
<dbReference type="CDD" id="cd07989">
    <property type="entry name" value="LPLAT_AGPAT-like"/>
    <property type="match status" value="1"/>
</dbReference>
<dbReference type="EMBL" id="CP002049">
    <property type="protein sequence ID" value="ADI15353.1"/>
    <property type="molecule type" value="Genomic_DNA"/>
</dbReference>
<gene>
    <name evidence="10" type="ordered locus">Trad_2243</name>
</gene>
<sequence>MTYLQFHLVFLLPPLLLLGALTRRAARRGELPRFGLAALALHALVAFLYTTPWDNYLVARGVWGYGAGRVLFTVGWVPFEEYLFFILQTLLTGTLTLLLGRSVRLGPPLGAHTARLVQGGGALAWLLLAAAGVLALSTERGTYFGLIAAWAAPVLALQWGFGGDLLVRRWRWVLPSAALPTLYLWLADRVALGAGIWWISPALSTGWRPLGLPVEEALFFLLTNLLIVFGMTLALAPESLGRLRALAKLRWWRVAFVLWVLTMVPTPLLPGAFVPLAYLSTLLLTLGVLGCALERYGRRAWSLFALAFLFGVVVEWLGYRTGVPFGAYRYTAPGPALLGVPLLVPLGWFAFTMIALALAPRGSARWFAPLVLVAWDVGLDPLMVSQGFWAFASGAYYGVPLSNFVGWYAAGWVLVALLLRLEPRLETERPRDLHAVFWVQLFLMTFGLLFFGLPWAALAVLVAMGAVGIWAAFPQQTTAWAVGGAARLKRAAQGALVALIARCLPWIIRRSLRRGLHGVYARGPWGALPKGGFILAANHHAWWDPYLAWFIGRRLGRPLSGLMLDATVERFPFFRAHGALKTTEVREALRRLARGEVLILFPEGVLRPPGQVSRTRPGVLYLARRAGVPVVPLAIRVTVRGAQHPEALLSVGAPLEATDAAALEGALNALLGDLDDLLRRAEAEQPPPGFTAWLGGAKSTHERAAWVGRVFRS</sequence>
<evidence type="ECO:0000256" key="6">
    <source>
        <dbReference type="ARBA" id="ARBA00023136"/>
    </source>
</evidence>
<reference evidence="10 11" key="2">
    <citation type="journal article" date="2011" name="Stand. Genomic Sci.">
        <title>Complete genome sequence of Truepera radiovictrix type strain (RQ-24).</title>
        <authorList>
            <person name="Ivanova N."/>
            <person name="Rohde C."/>
            <person name="Munk C."/>
            <person name="Nolan M."/>
            <person name="Lucas S."/>
            <person name="Del Rio T.G."/>
            <person name="Tice H."/>
            <person name="Deshpande S."/>
            <person name="Cheng J.F."/>
            <person name="Tapia R."/>
            <person name="Han C."/>
            <person name="Goodwin L."/>
            <person name="Pitluck S."/>
            <person name="Liolios K."/>
            <person name="Mavromatis K."/>
            <person name="Mikhailova N."/>
            <person name="Pati A."/>
            <person name="Chen A."/>
            <person name="Palaniappan K."/>
            <person name="Land M."/>
            <person name="Hauser L."/>
            <person name="Chang Y.J."/>
            <person name="Jeffries C.D."/>
            <person name="Brambilla E."/>
            <person name="Rohde M."/>
            <person name="Goker M."/>
            <person name="Tindall B.J."/>
            <person name="Woyke T."/>
            <person name="Bristow J."/>
            <person name="Eisen J.A."/>
            <person name="Markowitz V."/>
            <person name="Hugenholtz P."/>
            <person name="Kyrpides N.C."/>
            <person name="Klenk H.P."/>
            <person name="Lapidus A."/>
        </authorList>
    </citation>
    <scope>NUCLEOTIDE SEQUENCE [LARGE SCALE GENOMIC DNA]</scope>
    <source>
        <strain evidence="11">DSM 17093 / CIP 108686 / LMG 22925 / RQ-24</strain>
    </source>
</reference>
<keyword evidence="7" id="KW-0413">Isomerase</keyword>
<feature type="transmembrane region" description="Helical" evidence="8">
    <location>
        <begin position="339"/>
        <end position="359"/>
    </location>
</feature>
<keyword evidence="5 8" id="KW-1133">Transmembrane helix</keyword>
<keyword evidence="6 8" id="KW-0472">Membrane</keyword>
<dbReference type="GO" id="GO:0016020">
    <property type="term" value="C:membrane"/>
    <property type="evidence" value="ECO:0007669"/>
    <property type="project" value="UniProtKB-SubCell"/>
</dbReference>
<evidence type="ECO:0000256" key="7">
    <source>
        <dbReference type="ARBA" id="ARBA00023235"/>
    </source>
</evidence>
<comment type="subcellular location">
    <subcellularLocation>
        <location evidence="1">Membrane</location>
        <topology evidence="1">Multi-pass membrane protein</topology>
    </subcellularLocation>
</comment>
<dbReference type="InterPro" id="IPR007354">
    <property type="entry name" value="CruF-like"/>
</dbReference>
<reference evidence="11" key="1">
    <citation type="submission" date="2010-05" db="EMBL/GenBank/DDBJ databases">
        <title>The complete genome of Truepera radiovictris DSM 17093.</title>
        <authorList>
            <consortium name="US DOE Joint Genome Institute (JGI-PGF)"/>
            <person name="Lucas S."/>
            <person name="Copeland A."/>
            <person name="Lapidus A."/>
            <person name="Glavina del Rio T."/>
            <person name="Dalin E."/>
            <person name="Tice H."/>
            <person name="Bruce D."/>
            <person name="Goodwin L."/>
            <person name="Pitluck S."/>
            <person name="Kyrpides N."/>
            <person name="Mavromatis K."/>
            <person name="Ovchinnikova G."/>
            <person name="Munk A.C."/>
            <person name="Detter J.C."/>
            <person name="Han C."/>
            <person name="Tapia R."/>
            <person name="Land M."/>
            <person name="Hauser L."/>
            <person name="Markowitz V."/>
            <person name="Cheng J.-F."/>
            <person name="Hugenholtz P."/>
            <person name="Woyke T."/>
            <person name="Wu D."/>
            <person name="Tindall B."/>
            <person name="Pomrenke H.G."/>
            <person name="Brambilla E."/>
            <person name="Klenk H.-P."/>
            <person name="Eisen J.A."/>
        </authorList>
    </citation>
    <scope>NUCLEOTIDE SEQUENCE [LARGE SCALE GENOMIC DNA]</scope>
    <source>
        <strain evidence="11">DSM 17093 / CIP 108686 / LMG 22925 / RQ-24</strain>
    </source>
</reference>
<feature type="transmembrane region" description="Helical" evidence="8">
    <location>
        <begin position="85"/>
        <end position="104"/>
    </location>
</feature>
<dbReference type="Pfam" id="PF04240">
    <property type="entry name" value="Caroten_synth"/>
    <property type="match status" value="1"/>
</dbReference>
<evidence type="ECO:0000256" key="1">
    <source>
        <dbReference type="ARBA" id="ARBA00004141"/>
    </source>
</evidence>
<dbReference type="SUPFAM" id="SSF69593">
    <property type="entry name" value="Glycerol-3-phosphate (1)-acyltransferase"/>
    <property type="match status" value="1"/>
</dbReference>
<dbReference type="InterPro" id="IPR002123">
    <property type="entry name" value="Plipid/glycerol_acylTrfase"/>
</dbReference>
<feature type="transmembrane region" description="Helical" evidence="8">
    <location>
        <begin position="116"/>
        <end position="136"/>
    </location>
</feature>
<feature type="transmembrane region" description="Helical" evidence="8">
    <location>
        <begin position="34"/>
        <end position="50"/>
    </location>
</feature>
<proteinExistence type="predicted"/>
<feature type="transmembrane region" description="Helical" evidence="8">
    <location>
        <begin position="404"/>
        <end position="421"/>
    </location>
</feature>
<evidence type="ECO:0000313" key="10">
    <source>
        <dbReference type="EMBL" id="ADI15353.1"/>
    </source>
</evidence>
<comment type="pathway">
    <text evidence="2">Carotenoid biosynthesis.</text>
</comment>
<dbReference type="HOGENOM" id="CLU_387289_0_0_0"/>
<dbReference type="InterPro" id="IPR017825">
    <property type="entry name" value="Lycopene_cyclase_dom"/>
</dbReference>
<evidence type="ECO:0000256" key="3">
    <source>
        <dbReference type="ARBA" id="ARBA00022692"/>
    </source>
</evidence>
<dbReference type="KEGG" id="tra:Trad_2243"/>
<accession>D7CS25</accession>
<evidence type="ECO:0000313" key="11">
    <source>
        <dbReference type="Proteomes" id="UP000000379"/>
    </source>
</evidence>
<feature type="transmembrane region" description="Helical" evidence="8">
    <location>
        <begin position="272"/>
        <end position="293"/>
    </location>
</feature>
<dbReference type="Pfam" id="PF01553">
    <property type="entry name" value="Acyltransferase"/>
    <property type="match status" value="1"/>
</dbReference>
<name>D7CS25_TRURR</name>
<organism evidence="10 11">
    <name type="scientific">Truepera radiovictrix (strain DSM 17093 / CIP 108686 / LMG 22925 / RQ-24)</name>
    <dbReference type="NCBI Taxonomy" id="649638"/>
    <lineage>
        <taxon>Bacteria</taxon>
        <taxon>Thermotogati</taxon>
        <taxon>Deinococcota</taxon>
        <taxon>Deinococci</taxon>
        <taxon>Trueperales</taxon>
        <taxon>Trueperaceae</taxon>
        <taxon>Truepera</taxon>
    </lineage>
</organism>
<dbReference type="STRING" id="649638.Trad_2243"/>
<dbReference type="GO" id="GO:0016117">
    <property type="term" value="P:carotenoid biosynthetic process"/>
    <property type="evidence" value="ECO:0007669"/>
    <property type="project" value="UniProtKB-KW"/>
</dbReference>
<dbReference type="GO" id="GO:0016872">
    <property type="term" value="F:intramolecular lyase activity"/>
    <property type="evidence" value="ECO:0007669"/>
    <property type="project" value="InterPro"/>
</dbReference>
<dbReference type="SMART" id="SM00563">
    <property type="entry name" value="PlsC"/>
    <property type="match status" value="1"/>
</dbReference>
<feature type="transmembrane region" description="Helical" evidence="8">
    <location>
        <begin position="249"/>
        <end position="266"/>
    </location>
</feature>
<dbReference type="PANTHER" id="PTHR39419:SF1">
    <property type="entry name" value="SLL0814 PROTEIN"/>
    <property type="match status" value="1"/>
</dbReference>
<evidence type="ECO:0000259" key="9">
    <source>
        <dbReference type="SMART" id="SM00563"/>
    </source>
</evidence>
<feature type="transmembrane region" description="Helical" evidence="8">
    <location>
        <begin position="62"/>
        <end position="79"/>
    </location>
</feature>
<dbReference type="eggNOG" id="COG0204">
    <property type="taxonomic scope" value="Bacteria"/>
</dbReference>
<feature type="transmembrane region" description="Helical" evidence="8">
    <location>
        <begin position="300"/>
        <end position="319"/>
    </location>
</feature>